<comment type="caution">
    <text evidence="1">The sequence shown here is derived from an EMBL/GenBank/DDBJ whole genome shotgun (WGS) entry which is preliminary data.</text>
</comment>
<gene>
    <name evidence="1" type="ORF">WB403_32230</name>
</gene>
<proteinExistence type="predicted"/>
<dbReference type="Proteomes" id="UP001365781">
    <property type="component" value="Unassembled WGS sequence"/>
</dbReference>
<sequence>MTVGSVVALGERARVIGLALAGVVVLVADDPDAVHQGWRGLPPGVDLVILTPAAADALGPRPVETRGRHPLIAVMPS</sequence>
<dbReference type="RefSeq" id="WP_336540485.1">
    <property type="nucleotide sequence ID" value="NZ_JBBAYL010000017.1"/>
</dbReference>
<accession>A0ABU8GN87</accession>
<evidence type="ECO:0000313" key="2">
    <source>
        <dbReference type="Proteomes" id="UP001365781"/>
    </source>
</evidence>
<organism evidence="1 2">
    <name type="scientific">Streptomyces brasiliscabiei</name>
    <dbReference type="NCBI Taxonomy" id="2736302"/>
    <lineage>
        <taxon>Bacteria</taxon>
        <taxon>Bacillati</taxon>
        <taxon>Actinomycetota</taxon>
        <taxon>Actinomycetes</taxon>
        <taxon>Kitasatosporales</taxon>
        <taxon>Streptomycetaceae</taxon>
        <taxon>Streptomyces</taxon>
    </lineage>
</organism>
<reference evidence="1 2" key="1">
    <citation type="submission" date="2024-03" db="EMBL/GenBank/DDBJ databases">
        <title>First Report of Pectobacterium brasiliscabiei causing potato scab in china.</title>
        <authorList>
            <person name="Handique U."/>
        </authorList>
    </citation>
    <scope>NUCLEOTIDE SEQUENCE [LARGE SCALE GENOMIC DNA]</scope>
    <source>
        <strain evidence="1 2">ZRIMU1503</strain>
    </source>
</reference>
<dbReference type="EMBL" id="JBBAYM010000025">
    <property type="protein sequence ID" value="MEI5613824.1"/>
    <property type="molecule type" value="Genomic_DNA"/>
</dbReference>
<keyword evidence="2" id="KW-1185">Reference proteome</keyword>
<protein>
    <submittedName>
        <fullName evidence="1">Uncharacterized protein</fullName>
    </submittedName>
</protein>
<evidence type="ECO:0000313" key="1">
    <source>
        <dbReference type="EMBL" id="MEI5613824.1"/>
    </source>
</evidence>
<name>A0ABU8GN87_9ACTN</name>